<evidence type="ECO:0000256" key="4">
    <source>
        <dbReference type="ARBA" id="ARBA00022452"/>
    </source>
</evidence>
<dbReference type="KEGG" id="buo:BRPE64_ECDS02270"/>
<evidence type="ECO:0000313" key="13">
    <source>
        <dbReference type="EMBL" id="BAO94109.1"/>
    </source>
</evidence>
<accession>A0A060PR20</accession>
<evidence type="ECO:0000256" key="5">
    <source>
        <dbReference type="ARBA" id="ARBA00022692"/>
    </source>
</evidence>
<keyword evidence="3" id="KW-0813">Transport</keyword>
<sequence>MSLTGEFMRYGRIAIFVAGLFNASAHAQSSVTLYGVIDTGVEYVSHANAAGDAVVRMPGITGEFPSRWGMRGVEDLGGAMKAVFVLESGFNVRAGDSGQGGRLFGRQAFVGLEGPWGTLSLGRQYTMTYWAMGDADILGPDIYGIGALDAYLPNARSDNTIAYKGKFYGVSVGGSYSAGRDSAGTGNSPGQGTCFGPVPGDVSQCREWSAMLKYDGTYFGLATSYDEQRGGTNAAANFFDGVTPTHITSSGDKDARIQTNGYVNVMGVKLGGGWIGRRVTSDDTAGSVRSNLFYLGAQYYVTPALALDGEAYRVIVQQHDTRATMASLRATYFLSKRTAVYGNVAYLWNSARARFSVSAGGGGTTPAVGVGQLGAIIGLRHSF</sequence>
<dbReference type="HOGENOM" id="CLU_038238_2_0_4"/>
<geneLocation type="plasmid" evidence="13 14">
    <name>p2</name>
</geneLocation>
<comment type="subcellular location">
    <subcellularLocation>
        <location evidence="1">Cell outer membrane</location>
        <topology evidence="1">Multi-pass membrane protein</topology>
    </subcellularLocation>
</comment>
<protein>
    <submittedName>
        <fullName evidence="13">Porin Gram-negative type</fullName>
    </submittedName>
</protein>
<evidence type="ECO:0000256" key="10">
    <source>
        <dbReference type="ARBA" id="ARBA00023237"/>
    </source>
</evidence>
<evidence type="ECO:0000256" key="9">
    <source>
        <dbReference type="ARBA" id="ARBA00023136"/>
    </source>
</evidence>
<dbReference type="EMBL" id="AP013062">
    <property type="protein sequence ID" value="BAO94109.1"/>
    <property type="molecule type" value="Genomic_DNA"/>
</dbReference>
<keyword evidence="6 11" id="KW-0732">Signal</keyword>
<organism evidence="13 14">
    <name type="scientific">Caballeronia insecticola</name>
    <dbReference type="NCBI Taxonomy" id="758793"/>
    <lineage>
        <taxon>Bacteria</taxon>
        <taxon>Pseudomonadati</taxon>
        <taxon>Pseudomonadota</taxon>
        <taxon>Betaproteobacteria</taxon>
        <taxon>Burkholderiales</taxon>
        <taxon>Burkholderiaceae</taxon>
        <taxon>Caballeronia</taxon>
    </lineage>
</organism>
<feature type="chain" id="PRO_5001584936" evidence="11">
    <location>
        <begin position="28"/>
        <end position="383"/>
    </location>
</feature>
<evidence type="ECO:0000313" key="14">
    <source>
        <dbReference type="Proteomes" id="UP000013966"/>
    </source>
</evidence>
<keyword evidence="7" id="KW-0406">Ion transport</keyword>
<evidence type="ECO:0000256" key="1">
    <source>
        <dbReference type="ARBA" id="ARBA00004571"/>
    </source>
</evidence>
<dbReference type="InterPro" id="IPR033900">
    <property type="entry name" value="Gram_neg_porin_domain"/>
</dbReference>
<keyword evidence="13" id="KW-0614">Plasmid</keyword>
<reference evidence="13 14" key="1">
    <citation type="journal article" date="2013" name="Genome Announc.">
        <title>Complete Genome Sequence of Burkholderia sp. Strain RPE64, Bacterial Symbiont of the Bean Bug Riptortus pedestris.</title>
        <authorList>
            <person name="Shibata T.F."/>
            <person name="Maeda T."/>
            <person name="Nikoh N."/>
            <person name="Yamaguchi K."/>
            <person name="Oshima K."/>
            <person name="Hattori M."/>
            <person name="Nishiyama T."/>
            <person name="Hasebe M."/>
            <person name="Fukatsu T."/>
            <person name="Kikuchi Y."/>
            <person name="Shigenobu S."/>
        </authorList>
    </citation>
    <scope>NUCLEOTIDE SEQUENCE [LARGE SCALE GENOMIC DNA]</scope>
    <source>
        <plasmid evidence="13 14">p2</plasmid>
    </source>
</reference>
<evidence type="ECO:0000256" key="7">
    <source>
        <dbReference type="ARBA" id="ARBA00023065"/>
    </source>
</evidence>
<dbReference type="GO" id="GO:0015288">
    <property type="term" value="F:porin activity"/>
    <property type="evidence" value="ECO:0007669"/>
    <property type="project" value="UniProtKB-KW"/>
</dbReference>
<evidence type="ECO:0000256" key="3">
    <source>
        <dbReference type="ARBA" id="ARBA00022448"/>
    </source>
</evidence>
<proteinExistence type="predicted"/>
<dbReference type="InterPro" id="IPR023614">
    <property type="entry name" value="Porin_dom_sf"/>
</dbReference>
<dbReference type="SUPFAM" id="SSF56935">
    <property type="entry name" value="Porins"/>
    <property type="match status" value="1"/>
</dbReference>
<dbReference type="AlphaFoldDB" id="A0A060PR20"/>
<keyword evidence="4" id="KW-1134">Transmembrane beta strand</keyword>
<dbReference type="PANTHER" id="PTHR34501">
    <property type="entry name" value="PROTEIN YDDL-RELATED"/>
    <property type="match status" value="1"/>
</dbReference>
<evidence type="ECO:0000256" key="6">
    <source>
        <dbReference type="ARBA" id="ARBA00022729"/>
    </source>
</evidence>
<dbReference type="InterPro" id="IPR050298">
    <property type="entry name" value="Gram-neg_bact_OMP"/>
</dbReference>
<dbReference type="GO" id="GO:0006811">
    <property type="term" value="P:monoatomic ion transport"/>
    <property type="evidence" value="ECO:0007669"/>
    <property type="project" value="UniProtKB-KW"/>
</dbReference>
<gene>
    <name evidence="13" type="ORF">BRPE64_ECDS02270</name>
</gene>
<dbReference type="GO" id="GO:0009279">
    <property type="term" value="C:cell outer membrane"/>
    <property type="evidence" value="ECO:0007669"/>
    <property type="project" value="UniProtKB-SubCell"/>
</dbReference>
<keyword evidence="9" id="KW-0472">Membrane</keyword>
<feature type="domain" description="Porin" evidence="12">
    <location>
        <begin position="16"/>
        <end position="350"/>
    </location>
</feature>
<name>A0A060PR20_9BURK</name>
<comment type="subunit">
    <text evidence="2">Homotrimer.</text>
</comment>
<reference evidence="13 14" key="2">
    <citation type="journal article" date="2018" name="Int. J. Syst. Evol. Microbiol.">
        <title>Burkholderia insecticola sp. nov., a gut symbiotic bacterium of the bean bug Riptortus pedestris.</title>
        <authorList>
            <person name="Takeshita K."/>
            <person name="Tamaki H."/>
            <person name="Ohbayashi T."/>
            <person name="Meng X.-Y."/>
            <person name="Sone T."/>
            <person name="Mitani Y."/>
            <person name="Peeters C."/>
            <person name="Kikuchi Y."/>
            <person name="Vandamme P."/>
        </authorList>
    </citation>
    <scope>NUCLEOTIDE SEQUENCE [LARGE SCALE GENOMIC DNA]</scope>
    <source>
        <strain evidence="13">RPE64</strain>
        <plasmid evidence="13 14">p2</plasmid>
    </source>
</reference>
<feature type="signal peptide" evidence="11">
    <location>
        <begin position="1"/>
        <end position="27"/>
    </location>
</feature>
<dbReference type="Gene3D" id="2.40.160.10">
    <property type="entry name" value="Porin"/>
    <property type="match status" value="1"/>
</dbReference>
<keyword evidence="10" id="KW-0998">Cell outer membrane</keyword>
<dbReference type="PANTHER" id="PTHR34501:SF9">
    <property type="entry name" value="MAJOR OUTER MEMBRANE PROTEIN P.IA"/>
    <property type="match status" value="1"/>
</dbReference>
<dbReference type="Proteomes" id="UP000013966">
    <property type="component" value="Plasmid p2"/>
</dbReference>
<evidence type="ECO:0000256" key="2">
    <source>
        <dbReference type="ARBA" id="ARBA00011233"/>
    </source>
</evidence>
<dbReference type="Pfam" id="PF13609">
    <property type="entry name" value="Porin_4"/>
    <property type="match status" value="1"/>
</dbReference>
<keyword evidence="5" id="KW-0812">Transmembrane</keyword>
<keyword evidence="14" id="KW-1185">Reference proteome</keyword>
<evidence type="ECO:0000256" key="8">
    <source>
        <dbReference type="ARBA" id="ARBA00023114"/>
    </source>
</evidence>
<keyword evidence="8" id="KW-0626">Porin</keyword>
<dbReference type="CDD" id="cd00342">
    <property type="entry name" value="gram_neg_porins"/>
    <property type="match status" value="1"/>
</dbReference>
<evidence type="ECO:0000259" key="12">
    <source>
        <dbReference type="Pfam" id="PF13609"/>
    </source>
</evidence>
<evidence type="ECO:0000256" key="11">
    <source>
        <dbReference type="SAM" id="SignalP"/>
    </source>
</evidence>
<dbReference type="GO" id="GO:0046930">
    <property type="term" value="C:pore complex"/>
    <property type="evidence" value="ECO:0007669"/>
    <property type="project" value="UniProtKB-KW"/>
</dbReference>